<evidence type="ECO:0000259" key="6">
    <source>
        <dbReference type="PROSITE" id="PS51918"/>
    </source>
</evidence>
<dbReference type="InterPro" id="IPR058240">
    <property type="entry name" value="rSAM_sf"/>
</dbReference>
<dbReference type="Pfam" id="PF23545">
    <property type="entry name" value="Zn_ribbon_HMPTM"/>
    <property type="match status" value="1"/>
</dbReference>
<keyword evidence="4" id="KW-0408">Iron</keyword>
<dbReference type="SUPFAM" id="SSF102114">
    <property type="entry name" value="Radical SAM enzymes"/>
    <property type="match status" value="1"/>
</dbReference>
<evidence type="ECO:0000256" key="4">
    <source>
        <dbReference type="ARBA" id="ARBA00023004"/>
    </source>
</evidence>
<dbReference type="GO" id="GO:0003824">
    <property type="term" value="F:catalytic activity"/>
    <property type="evidence" value="ECO:0007669"/>
    <property type="project" value="InterPro"/>
</dbReference>
<dbReference type="PROSITE" id="PS51918">
    <property type="entry name" value="RADICAL_SAM"/>
    <property type="match status" value="1"/>
</dbReference>
<name>A0A7T5VC96_9BACT</name>
<keyword evidence="8" id="KW-1185">Reference proteome</keyword>
<dbReference type="SFLD" id="SFLDS00029">
    <property type="entry name" value="Radical_SAM"/>
    <property type="match status" value="1"/>
</dbReference>
<dbReference type="GO" id="GO:0051536">
    <property type="term" value="F:iron-sulfur cluster binding"/>
    <property type="evidence" value="ECO:0007669"/>
    <property type="project" value="UniProtKB-KW"/>
</dbReference>
<feature type="domain" description="Radical SAM core" evidence="6">
    <location>
        <begin position="84"/>
        <end position="305"/>
    </location>
</feature>
<dbReference type="SFLD" id="SFLDG01067">
    <property type="entry name" value="SPASM/twitch_domain_containing"/>
    <property type="match status" value="1"/>
</dbReference>
<evidence type="ECO:0000313" key="8">
    <source>
        <dbReference type="Proteomes" id="UP000596092"/>
    </source>
</evidence>
<dbReference type="CDD" id="cd01335">
    <property type="entry name" value="Radical_SAM"/>
    <property type="match status" value="1"/>
</dbReference>
<dbReference type="InterPro" id="IPR034474">
    <property type="entry name" value="Methyltransferase_Class_D"/>
</dbReference>
<proteinExistence type="predicted"/>
<keyword evidence="2" id="KW-0949">S-adenosyl-L-methionine</keyword>
<dbReference type="NCBIfam" id="NF045646">
    <property type="entry name" value="rSAM_Se_TrsS"/>
    <property type="match status" value="1"/>
</dbReference>
<reference evidence="7 8" key="1">
    <citation type="submission" date="2020-05" db="EMBL/GenBank/DDBJ databases">
        <title>Complete genome of Desulfobulbus oligotrophicus.</title>
        <authorList>
            <person name="Podar M."/>
        </authorList>
    </citation>
    <scope>NUCLEOTIDE SEQUENCE [LARGE SCALE GENOMIC DNA]</scope>
    <source>
        <strain evidence="7 8">Prop6</strain>
    </source>
</reference>
<gene>
    <name evidence="7" type="ORF">HP555_04825</name>
</gene>
<dbReference type="EMBL" id="CP054140">
    <property type="protein sequence ID" value="QQG65235.1"/>
    <property type="molecule type" value="Genomic_DNA"/>
</dbReference>
<dbReference type="PANTHER" id="PTHR43306:SF1">
    <property type="entry name" value="7,8-DIHYDRO-6-HYDROXYMETHYLPTERIN DIMETHYLTRANSFERASE"/>
    <property type="match status" value="1"/>
</dbReference>
<dbReference type="KEGG" id="dog:HP555_04825"/>
<dbReference type="InterPro" id="IPR056488">
    <property type="entry name" value="Zn_ribbon_HMPTM"/>
</dbReference>
<dbReference type="Gene3D" id="3.20.20.70">
    <property type="entry name" value="Aldolase class I"/>
    <property type="match status" value="1"/>
</dbReference>
<dbReference type="InterPro" id="IPR007197">
    <property type="entry name" value="rSAM"/>
</dbReference>
<keyword evidence="5" id="KW-0411">Iron-sulfur</keyword>
<dbReference type="RefSeq" id="WP_199264056.1">
    <property type="nucleotide sequence ID" value="NZ_CP054140.1"/>
</dbReference>
<evidence type="ECO:0000256" key="5">
    <source>
        <dbReference type="ARBA" id="ARBA00023014"/>
    </source>
</evidence>
<dbReference type="Proteomes" id="UP000596092">
    <property type="component" value="Chromosome"/>
</dbReference>
<comment type="cofactor">
    <cofactor evidence="1">
        <name>[4Fe-4S] cluster</name>
        <dbReference type="ChEBI" id="CHEBI:49883"/>
    </cofactor>
</comment>
<dbReference type="GO" id="GO:0046872">
    <property type="term" value="F:metal ion binding"/>
    <property type="evidence" value="ECO:0007669"/>
    <property type="project" value="UniProtKB-KW"/>
</dbReference>
<protein>
    <submittedName>
        <fullName evidence="7">Radical SAM protein</fullName>
    </submittedName>
</protein>
<evidence type="ECO:0000256" key="3">
    <source>
        <dbReference type="ARBA" id="ARBA00022723"/>
    </source>
</evidence>
<dbReference type="InterPro" id="IPR054698">
    <property type="entry name" value="rSAM_Se_TrsS"/>
</dbReference>
<evidence type="ECO:0000256" key="2">
    <source>
        <dbReference type="ARBA" id="ARBA00022691"/>
    </source>
</evidence>
<keyword evidence="3" id="KW-0479">Metal-binding</keyword>
<dbReference type="AlphaFoldDB" id="A0A7T5VC96"/>
<sequence length="461" mass="50013">MDDLGHTISLCPVCCRRITAYRQQEQETVFLVKECPEHGRFRTPIWRGEPSFAGWQRSKIPSTLQHPLTTVEHGCPFDCGLCPAHGQHTCTALLEVTSRCNLACPVCFADAGADPAPDLSLAQIEAMFETVLAASGVCNIQLSGGEPTVRDDLADIIRLGRRKGFTFIQLNTNGLRLAADPTYAASLKEAGLSSVFLQFDGVSSRAHQSLRGRDLCGIKERAINHCAVAGLGVVLVATLVPGVNTEEIYAIISYGVSQAPTVRGVHFQPISYFGRYPHAGPADSKRITLPEVIQCIARQSGGMIDARYFAPPGCEHALCSFHGMFLVEESGRLTSINSGSSCCDGNRSGFLPTARAGREQSVRTTARQWSLPMAAVTAKQGAAADATVQDDFDRFLARARTHTFSISAMAFQDVWNLDLERLRGCCIHVATPDNRLIPFCAYNLTSASGRSLYPRRVETCG</sequence>
<dbReference type="InterPro" id="IPR013785">
    <property type="entry name" value="Aldolase_TIM"/>
</dbReference>
<dbReference type="PANTHER" id="PTHR43306">
    <property type="entry name" value="7,8-DIHYDRO-6-HYDROXYMETHYLPTERIN DIMETHYLTRANSFERASE"/>
    <property type="match status" value="1"/>
</dbReference>
<evidence type="ECO:0000256" key="1">
    <source>
        <dbReference type="ARBA" id="ARBA00001966"/>
    </source>
</evidence>
<accession>A0A7T5VC96</accession>
<evidence type="ECO:0000313" key="7">
    <source>
        <dbReference type="EMBL" id="QQG65235.1"/>
    </source>
</evidence>
<dbReference type="SFLD" id="SFLDG01100">
    <property type="entry name" value="methyltransferase_(Class_D)"/>
    <property type="match status" value="1"/>
</dbReference>
<organism evidence="7 8">
    <name type="scientific">Desulfobulbus oligotrophicus</name>
    <dbReference type="NCBI Taxonomy" id="1909699"/>
    <lineage>
        <taxon>Bacteria</taxon>
        <taxon>Pseudomonadati</taxon>
        <taxon>Thermodesulfobacteriota</taxon>
        <taxon>Desulfobulbia</taxon>
        <taxon>Desulfobulbales</taxon>
        <taxon>Desulfobulbaceae</taxon>
        <taxon>Desulfobulbus</taxon>
    </lineage>
</organism>
<dbReference type="Pfam" id="PF04055">
    <property type="entry name" value="Radical_SAM"/>
    <property type="match status" value="1"/>
</dbReference>